<organism evidence="5">
    <name type="scientific">viral metagenome</name>
    <dbReference type="NCBI Taxonomy" id="1070528"/>
    <lineage>
        <taxon>unclassified sequences</taxon>
        <taxon>metagenomes</taxon>
        <taxon>organismal metagenomes</taxon>
    </lineage>
</organism>
<dbReference type="SUPFAM" id="SSF52540">
    <property type="entry name" value="P-loop containing nucleoside triphosphate hydrolases"/>
    <property type="match status" value="2"/>
</dbReference>
<feature type="region of interest" description="Disordered" evidence="3">
    <location>
        <begin position="756"/>
        <end position="780"/>
    </location>
</feature>
<evidence type="ECO:0000259" key="4">
    <source>
        <dbReference type="SMART" id="SM00487"/>
    </source>
</evidence>
<evidence type="ECO:0000313" key="5">
    <source>
        <dbReference type="EMBL" id="QHT78168.1"/>
    </source>
</evidence>
<evidence type="ECO:0000256" key="2">
    <source>
        <dbReference type="SAM" id="Coils"/>
    </source>
</evidence>
<evidence type="ECO:0000256" key="1">
    <source>
        <dbReference type="ARBA" id="ARBA00022801"/>
    </source>
</evidence>
<dbReference type="GO" id="GO:0016787">
    <property type="term" value="F:hydrolase activity"/>
    <property type="evidence" value="ECO:0007669"/>
    <property type="project" value="UniProtKB-KW"/>
</dbReference>
<evidence type="ECO:0000256" key="3">
    <source>
        <dbReference type="SAM" id="MobiDB-lite"/>
    </source>
</evidence>
<dbReference type="SMART" id="SM00487">
    <property type="entry name" value="DEXDc"/>
    <property type="match status" value="1"/>
</dbReference>
<dbReference type="EMBL" id="MN739929">
    <property type="protein sequence ID" value="QHT78168.1"/>
    <property type="molecule type" value="Genomic_DNA"/>
</dbReference>
<dbReference type="Gene3D" id="3.40.50.300">
    <property type="entry name" value="P-loop containing nucleotide triphosphate hydrolases"/>
    <property type="match status" value="2"/>
</dbReference>
<dbReference type="PANTHER" id="PTHR45766">
    <property type="entry name" value="DNA ANNEALING HELICASE AND ENDONUCLEASE ZRANB3 FAMILY MEMBER"/>
    <property type="match status" value="1"/>
</dbReference>
<dbReference type="PANTHER" id="PTHR45766:SF6">
    <property type="entry name" value="SWI_SNF-RELATED MATRIX-ASSOCIATED ACTIN-DEPENDENT REGULATOR OF CHROMATIN SUBFAMILY A-LIKE PROTEIN 1"/>
    <property type="match status" value="1"/>
</dbReference>
<sequence length="1218" mass="138958">MSALEKLKEKLRAKPNVELDVKQVEVVIPVATKPEEVKFSMVTIRDKRETAAFNMADLTKKLKDKKLTKLVVSPLVEKEAEVETLVAHPKKKSKKLSGKTLLVLQEEGVSILPGEVEPIEAVELGPEVEPRALEADVGLRALEADVGPRALEADVGLRALEVKKKPRRTSKLPKGVAILPPEAWVQFGTTPLIERLPEKQAKVNYKVSSYYMNNREIFVNFINSTFEPYRDQVLDDSTEMSCDDLANSAGEYSLLTHQKLVRDYLNLYTPYRGLLLYHGLGAGKTLASIGIAEGMKGAKKVIVMTPASLEDNYRLELKKAGDPFYRLNQCWEWVSTLKNPELAETLSSVLNLPMEYIRKKGGAWLVDVTKPANCNNNLGKSQAQLQQDQISLNEQIDAMIETKYQFIHYNGLRRDKLRRMTNNFETNFFDDSVIIIDEAHNLISRIVNKIGKEKEIPMDRTGKREKVNISIALILYEMLLTAQNARIVLLTGTPIINYPNEIGILFNILRGYIKTWEIPLDIKASQKVNKELLQEIFTREKVMDYMDYSTSSKVLTVTRNPFGFENKEKKGSGYHGVTNEKKTRKGDRGELVLQERGIISDADFERRLIYILRENGIEVFPTGIRVHMYKALPDKFDDFSNWFIEPGAMNIKNSELFKRRIMGLSSYFRSAQESLLPSYEKVADYHIVKVPMSDFQFGVYEAARQQERKQESSSKKKKGKVDENGVFVEPTSTYRIFSRLYCNFVMPKAVGRPLPKEDREVNAEESKAEESKAEESKAEAVETAVEIRGLDRLYEEVLENADKVQKEDDEREDEMEGDEIIDKFGDATYEKRLRTAMDKLKRGASQYLSPEGLETYSPKYLHMLENIQDPEKIGLHLVYSQFRTLEGIGIFKLVLEENGFAQFKLKKDPAGVWQIDIAEEDRGKPTFALYTGTETKEEKELVRKVYNGLWNELPPSLSSELKEIAHNNNTGEIIKVFMITASGSEGINLRNTRYVHIMEPYWHPVRTEQVIGRARRICSHKDLPEALQTVEVYIYLMTFTREQLLSDAAIELKIKDLSKREYNTKPDAEKPQLVKLPFTSDEALFEISTIKEEVSNQLIKSVKEASVDCAIYSRLGNKEQLHCLQFPDATASAFSYNPSLKSDEPDSMAQINKQALQWKGKEIPLLGKTYIYRKIDKNRGNIYDLESYKQAEVTPGIDPILIGTLEKMPDGNMKFTKI</sequence>
<dbReference type="Pfam" id="PF00271">
    <property type="entry name" value="Helicase_C"/>
    <property type="match status" value="1"/>
</dbReference>
<dbReference type="InterPro" id="IPR002464">
    <property type="entry name" value="DNA/RNA_helicase_DEAH_CS"/>
</dbReference>
<dbReference type="AlphaFoldDB" id="A0A6C0HC52"/>
<keyword evidence="2" id="KW-0175">Coiled coil</keyword>
<dbReference type="InterPro" id="IPR014001">
    <property type="entry name" value="Helicase_ATP-bd"/>
</dbReference>
<proteinExistence type="predicted"/>
<keyword evidence="1" id="KW-0378">Hydrolase</keyword>
<feature type="domain" description="Helicase ATP-binding" evidence="4">
    <location>
        <begin position="250"/>
        <end position="525"/>
    </location>
</feature>
<feature type="coiled-coil region" evidence="2">
    <location>
        <begin position="787"/>
        <end position="814"/>
    </location>
</feature>
<accession>A0A6C0HC52</accession>
<dbReference type="PROSITE" id="PS00690">
    <property type="entry name" value="DEAH_ATP_HELICASE"/>
    <property type="match status" value="1"/>
</dbReference>
<name>A0A6C0HC52_9ZZZZ</name>
<protein>
    <recommendedName>
        <fullName evidence="4">Helicase ATP-binding domain-containing protein</fullName>
    </recommendedName>
</protein>
<dbReference type="InterPro" id="IPR001650">
    <property type="entry name" value="Helicase_C-like"/>
</dbReference>
<reference evidence="5" key="1">
    <citation type="journal article" date="2020" name="Nature">
        <title>Giant virus diversity and host interactions through global metagenomics.</title>
        <authorList>
            <person name="Schulz F."/>
            <person name="Roux S."/>
            <person name="Paez-Espino D."/>
            <person name="Jungbluth S."/>
            <person name="Walsh D.A."/>
            <person name="Denef V.J."/>
            <person name="McMahon K.D."/>
            <person name="Konstantinidis K.T."/>
            <person name="Eloe-Fadrosh E.A."/>
            <person name="Kyrpides N.C."/>
            <person name="Woyke T."/>
        </authorList>
    </citation>
    <scope>NUCLEOTIDE SEQUENCE</scope>
    <source>
        <strain evidence="5">GVMAG-M-3300023179-91</strain>
    </source>
</reference>
<dbReference type="InterPro" id="IPR027417">
    <property type="entry name" value="P-loop_NTPase"/>
</dbReference>